<dbReference type="OrthoDB" id="9992750at2"/>
<dbReference type="RefSeq" id="WP_129474060.1">
    <property type="nucleotide sequence ID" value="NZ_SDWS01000002.1"/>
</dbReference>
<gene>
    <name evidence="1" type="ORF">EUA06_05750</name>
</gene>
<accession>A0A4Q2RWW9</accession>
<protein>
    <submittedName>
        <fullName evidence="1">Uncharacterized protein</fullName>
    </submittedName>
</protein>
<comment type="caution">
    <text evidence="1">The sequence shown here is derived from an EMBL/GenBank/DDBJ whole genome shotgun (WGS) entry which is preliminary data.</text>
</comment>
<evidence type="ECO:0000313" key="2">
    <source>
        <dbReference type="Proteomes" id="UP000291838"/>
    </source>
</evidence>
<dbReference type="AlphaFoldDB" id="A0A4Q2RWW9"/>
<organism evidence="1 2">
    <name type="scientific">Nocardioides glacieisoli</name>
    <dbReference type="NCBI Taxonomy" id="1168730"/>
    <lineage>
        <taxon>Bacteria</taxon>
        <taxon>Bacillati</taxon>
        <taxon>Actinomycetota</taxon>
        <taxon>Actinomycetes</taxon>
        <taxon>Propionibacteriales</taxon>
        <taxon>Nocardioidaceae</taxon>
        <taxon>Nocardioides</taxon>
    </lineage>
</organism>
<dbReference type="Proteomes" id="UP000291838">
    <property type="component" value="Unassembled WGS sequence"/>
</dbReference>
<evidence type="ECO:0000313" key="1">
    <source>
        <dbReference type="EMBL" id="RYB92455.1"/>
    </source>
</evidence>
<name>A0A4Q2RWW9_9ACTN</name>
<proteinExistence type="predicted"/>
<keyword evidence="2" id="KW-1185">Reference proteome</keyword>
<reference evidence="1 2" key="1">
    <citation type="submission" date="2019-01" db="EMBL/GenBank/DDBJ databases">
        <title>Novel species of Nocardioides.</title>
        <authorList>
            <person name="Liu Q."/>
            <person name="Xin Y.-H."/>
        </authorList>
    </citation>
    <scope>NUCLEOTIDE SEQUENCE [LARGE SCALE GENOMIC DNA]</scope>
    <source>
        <strain evidence="1 2">HLT3-15</strain>
    </source>
</reference>
<dbReference type="EMBL" id="SDWS01000002">
    <property type="protein sequence ID" value="RYB92455.1"/>
    <property type="molecule type" value="Genomic_DNA"/>
</dbReference>
<sequence length="84" mass="9576">MSSDEPHVYSVEWTAWERVFGVDGKEHHRERRGVVLPRQRIVRSVLTCDYEVVEVAERLVLAPDLGSPHAATARDRAAAGRRRL</sequence>